<dbReference type="GO" id="GO:0002949">
    <property type="term" value="P:tRNA threonylcarbamoyladenosine modification"/>
    <property type="evidence" value="ECO:0007669"/>
    <property type="project" value="InterPro"/>
</dbReference>
<evidence type="ECO:0000313" key="2">
    <source>
        <dbReference type="EMBL" id="OAB48519.1"/>
    </source>
</evidence>
<dbReference type="SUPFAM" id="SSF53067">
    <property type="entry name" value="Actin-like ATPase domain"/>
    <property type="match status" value="2"/>
</dbReference>
<dbReference type="PANTHER" id="PTHR11735:SF11">
    <property type="entry name" value="TRNA THREONYLCARBAMOYLADENOSINE BIOSYNTHESIS PROTEIN TSAB"/>
    <property type="match status" value="1"/>
</dbReference>
<comment type="caution">
    <text evidence="2">The sequence shown here is derived from an EMBL/GenBank/DDBJ whole genome shotgun (WGS) entry which is preliminary data.</text>
</comment>
<sequence length="266" mass="29355">MNKPQKSESLQRILALDTSTTSLSVAIMDNGKVLHEINEFGERNHSIRILSIVEEVLKASSTLNTDVQGIAVGVGPGSYTGTRIAVTAAKTLAWAWNVPVVGISTLHSLAYGGFIHAINAQEERIGSDQITWIVPLIDARRGQVYTALFSSSELNAPNRIEQDAIRLMEKWTEELAQRIEATSKEEKPHAIWFVGDVNLHKEAAERLSTRLGDTLPLHIVSYDLEGRYVGMLGTEKFLAGEQDDMHSLVPNYTQLAEAEANLLRKP</sequence>
<proteinExistence type="predicted"/>
<evidence type="ECO:0000259" key="1">
    <source>
        <dbReference type="Pfam" id="PF00814"/>
    </source>
</evidence>
<gene>
    <name evidence="2" type="ORF">PBAT_02475</name>
</gene>
<dbReference type="NCBIfam" id="TIGR03725">
    <property type="entry name" value="T6A_YeaZ"/>
    <property type="match status" value="1"/>
</dbReference>
<protein>
    <submittedName>
        <fullName evidence="2">tRNA threonylcarbamoyladenosine biosynthesis protein TsaB</fullName>
    </submittedName>
</protein>
<dbReference type="InterPro" id="IPR043129">
    <property type="entry name" value="ATPase_NBD"/>
</dbReference>
<dbReference type="OrthoDB" id="9784166at2"/>
<organism evidence="2 3">
    <name type="scientific">Paenibacillus antarcticus</name>
    <dbReference type="NCBI Taxonomy" id="253703"/>
    <lineage>
        <taxon>Bacteria</taxon>
        <taxon>Bacillati</taxon>
        <taxon>Bacillota</taxon>
        <taxon>Bacilli</taxon>
        <taxon>Bacillales</taxon>
        <taxon>Paenibacillaceae</taxon>
        <taxon>Paenibacillus</taxon>
    </lineage>
</organism>
<reference evidence="2 3" key="1">
    <citation type="submission" date="2016-03" db="EMBL/GenBank/DDBJ databases">
        <title>Draft genome sequence of Paenibacillus antarcticus CECT 5836.</title>
        <authorList>
            <person name="Shin S.-K."/>
            <person name="Yi H."/>
        </authorList>
    </citation>
    <scope>NUCLEOTIDE SEQUENCE [LARGE SCALE GENOMIC DNA]</scope>
    <source>
        <strain evidence="2 3">CECT 5836</strain>
    </source>
</reference>
<dbReference type="AlphaFoldDB" id="A0A168R2W3"/>
<dbReference type="InterPro" id="IPR022496">
    <property type="entry name" value="T6A_TsaB"/>
</dbReference>
<dbReference type="Gene3D" id="3.30.420.40">
    <property type="match status" value="2"/>
</dbReference>
<feature type="domain" description="Gcp-like" evidence="1">
    <location>
        <begin position="42"/>
        <end position="153"/>
    </location>
</feature>
<dbReference type="CDD" id="cd24032">
    <property type="entry name" value="ASKHA_NBD_TsaB"/>
    <property type="match status" value="1"/>
</dbReference>
<dbReference type="Pfam" id="PF00814">
    <property type="entry name" value="TsaD"/>
    <property type="match status" value="1"/>
</dbReference>
<dbReference type="Proteomes" id="UP000077355">
    <property type="component" value="Unassembled WGS sequence"/>
</dbReference>
<keyword evidence="3" id="KW-1185">Reference proteome</keyword>
<accession>A0A168R2W3</accession>
<dbReference type="InterPro" id="IPR000905">
    <property type="entry name" value="Gcp-like_dom"/>
</dbReference>
<dbReference type="EMBL" id="LVJI01000001">
    <property type="protein sequence ID" value="OAB48519.1"/>
    <property type="molecule type" value="Genomic_DNA"/>
</dbReference>
<dbReference type="GO" id="GO:0005829">
    <property type="term" value="C:cytosol"/>
    <property type="evidence" value="ECO:0007669"/>
    <property type="project" value="TreeGrafter"/>
</dbReference>
<dbReference type="RefSeq" id="WP_068646183.1">
    <property type="nucleotide sequence ID" value="NZ_CP043611.1"/>
</dbReference>
<name>A0A168R2W3_9BACL</name>
<evidence type="ECO:0000313" key="3">
    <source>
        <dbReference type="Proteomes" id="UP000077355"/>
    </source>
</evidence>
<dbReference type="PANTHER" id="PTHR11735">
    <property type="entry name" value="TRNA N6-ADENOSINE THREONYLCARBAMOYLTRANSFERASE"/>
    <property type="match status" value="1"/>
</dbReference>